<sequence>MDAFLNLGLRLVLPPNGWWRSFVSSVVRRNVSGQYSKSLTV</sequence>
<dbReference type="AlphaFoldDB" id="A0A2Z5ZEK5"/>
<evidence type="ECO:0000313" key="1">
    <source>
        <dbReference type="EMBL" id="BBC78930.1"/>
    </source>
</evidence>
<dbReference type="EMBL" id="AP018515">
    <property type="protein sequence ID" value="BBC78930.1"/>
    <property type="molecule type" value="Genomic_DNA"/>
</dbReference>
<name>A0A2Z5ZEK5_9PROT</name>
<gene>
    <name evidence="1" type="ORF">AcetOrient_orf00838</name>
</gene>
<organism evidence="1 2">
    <name type="scientific">Acetobacter orientalis</name>
    <dbReference type="NCBI Taxonomy" id="146474"/>
    <lineage>
        <taxon>Bacteria</taxon>
        <taxon>Pseudomonadati</taxon>
        <taxon>Pseudomonadota</taxon>
        <taxon>Alphaproteobacteria</taxon>
        <taxon>Acetobacterales</taxon>
        <taxon>Acetobacteraceae</taxon>
        <taxon>Acetobacter</taxon>
    </lineage>
</organism>
<accession>A0A2Z5ZEK5</accession>
<evidence type="ECO:0000313" key="2">
    <source>
        <dbReference type="Proteomes" id="UP000270034"/>
    </source>
</evidence>
<dbReference type="KEGG" id="aot:AcetOri_orf00838"/>
<reference evidence="1 2" key="1">
    <citation type="submission" date="2018-02" db="EMBL/GenBank/DDBJ databases">
        <title>Acetobacter orientalis genome.</title>
        <authorList>
            <person name="Nakashima N."/>
            <person name="Tamura T."/>
        </authorList>
    </citation>
    <scope>NUCLEOTIDE SEQUENCE [LARGE SCALE GENOMIC DNA]</scope>
    <source>
        <strain evidence="1 2">FAN1</strain>
    </source>
</reference>
<proteinExistence type="predicted"/>
<protein>
    <submittedName>
        <fullName evidence="1">Uncharacterized protein</fullName>
    </submittedName>
</protein>
<dbReference type="Proteomes" id="UP000270034">
    <property type="component" value="Chromosome"/>
</dbReference>